<dbReference type="GO" id="GO:0015627">
    <property type="term" value="C:type II protein secretion system complex"/>
    <property type="evidence" value="ECO:0007669"/>
    <property type="project" value="InterPro"/>
</dbReference>
<organism evidence="13 14">
    <name type="scientific">Legionella worsleiensis</name>
    <dbReference type="NCBI Taxonomy" id="45076"/>
    <lineage>
        <taxon>Bacteria</taxon>
        <taxon>Pseudomonadati</taxon>
        <taxon>Pseudomonadota</taxon>
        <taxon>Gammaproteobacteria</taxon>
        <taxon>Legionellales</taxon>
        <taxon>Legionellaceae</taxon>
        <taxon>Legionella</taxon>
    </lineage>
</organism>
<keyword evidence="3" id="KW-1003">Cell membrane</keyword>
<dbReference type="STRING" id="45076.Lwor_2156"/>
<dbReference type="RefSeq" id="WP_058493917.1">
    <property type="nucleotide sequence ID" value="NZ_CBCRUR010000008.1"/>
</dbReference>
<comment type="caution">
    <text evidence="13">The sequence shown here is derived from an EMBL/GenBank/DDBJ whole genome shotgun (WGS) entry which is preliminary data.</text>
</comment>
<dbReference type="GO" id="GO:0005886">
    <property type="term" value="C:plasma membrane"/>
    <property type="evidence" value="ECO:0007669"/>
    <property type="project" value="UniProtKB-SubCell"/>
</dbReference>
<keyword evidence="5" id="KW-0997">Cell inner membrane</keyword>
<dbReference type="Pfam" id="PF12019">
    <property type="entry name" value="GspH"/>
    <property type="match status" value="1"/>
</dbReference>
<dbReference type="Proteomes" id="UP000054662">
    <property type="component" value="Unassembled WGS sequence"/>
</dbReference>
<dbReference type="OrthoDB" id="2313614at2"/>
<keyword evidence="8 11" id="KW-0472">Membrane</keyword>
<comment type="subcellular location">
    <subcellularLocation>
        <location evidence="1">Cell inner membrane</location>
        <topology evidence="1">Single-pass membrane protein</topology>
    </subcellularLocation>
</comment>
<feature type="transmembrane region" description="Helical" evidence="11">
    <location>
        <begin position="6"/>
        <end position="26"/>
    </location>
</feature>
<reference evidence="13 14" key="1">
    <citation type="submission" date="2015-11" db="EMBL/GenBank/DDBJ databases">
        <title>Genomic analysis of 38 Legionella species identifies large and diverse effector repertoires.</title>
        <authorList>
            <person name="Burstein D."/>
            <person name="Amaro F."/>
            <person name="Zusman T."/>
            <person name="Lifshitz Z."/>
            <person name="Cohen O."/>
            <person name="Gilbert J.A."/>
            <person name="Pupko T."/>
            <person name="Shuman H.A."/>
            <person name="Segal G."/>
        </authorList>
    </citation>
    <scope>NUCLEOTIDE SEQUENCE [LARGE SCALE GENOMIC DNA]</scope>
    <source>
        <strain evidence="13 14">ATCC 49508</strain>
    </source>
</reference>
<sequence length="158" mass="17765">MKIKGFTLIELSIILIVMVGLALISFGTSSQLISKNEQQTLTDQIKSIIQYAKIQAINLGHSVSLAPLDASSGWSKGIVLTQFNKNTTKEEVLYQWQWNYHYWTVDWIGVNSTHKIILAPDTAHGISNGTFTLSNIRTSEKIKLIVNRLGRVRVEHLD</sequence>
<dbReference type="Gene3D" id="3.55.40.10">
    <property type="entry name" value="minor pseudopilin epsh domain"/>
    <property type="match status" value="1"/>
</dbReference>
<accession>A0A0W1A7A7</accession>
<gene>
    <name evidence="13" type="ORF">Lwor_2156</name>
</gene>
<comment type="similarity">
    <text evidence="9">Belongs to the GSP H family.</text>
</comment>
<evidence type="ECO:0000313" key="14">
    <source>
        <dbReference type="Proteomes" id="UP000054662"/>
    </source>
</evidence>
<evidence type="ECO:0000256" key="1">
    <source>
        <dbReference type="ARBA" id="ARBA00004377"/>
    </source>
</evidence>
<evidence type="ECO:0000256" key="5">
    <source>
        <dbReference type="ARBA" id="ARBA00022519"/>
    </source>
</evidence>
<dbReference type="InterPro" id="IPR022346">
    <property type="entry name" value="T2SS_GspH"/>
</dbReference>
<evidence type="ECO:0000256" key="3">
    <source>
        <dbReference type="ARBA" id="ARBA00022475"/>
    </source>
</evidence>
<evidence type="ECO:0000259" key="12">
    <source>
        <dbReference type="Pfam" id="PF12019"/>
    </source>
</evidence>
<evidence type="ECO:0000256" key="7">
    <source>
        <dbReference type="ARBA" id="ARBA00022989"/>
    </source>
</evidence>
<dbReference type="PROSITE" id="PS00409">
    <property type="entry name" value="PROKAR_NTER_METHYL"/>
    <property type="match status" value="1"/>
</dbReference>
<keyword evidence="14" id="KW-1185">Reference proteome</keyword>
<dbReference type="SUPFAM" id="SSF54523">
    <property type="entry name" value="Pili subunits"/>
    <property type="match status" value="1"/>
</dbReference>
<keyword evidence="7 11" id="KW-1133">Transmembrane helix</keyword>
<dbReference type="InterPro" id="IPR012902">
    <property type="entry name" value="N_methyl_site"/>
</dbReference>
<keyword evidence="6 11" id="KW-0812">Transmembrane</keyword>
<name>A0A0W1A7A7_9GAMM</name>
<keyword evidence="4" id="KW-0488">Methylation</keyword>
<dbReference type="EMBL" id="LNZC01000027">
    <property type="protein sequence ID" value="KTD76931.1"/>
    <property type="molecule type" value="Genomic_DNA"/>
</dbReference>
<dbReference type="GO" id="GO:0015628">
    <property type="term" value="P:protein secretion by the type II secretion system"/>
    <property type="evidence" value="ECO:0007669"/>
    <property type="project" value="InterPro"/>
</dbReference>
<evidence type="ECO:0000256" key="4">
    <source>
        <dbReference type="ARBA" id="ARBA00022481"/>
    </source>
</evidence>
<protein>
    <recommendedName>
        <fullName evidence="2">Type II secretion system protein H</fullName>
    </recommendedName>
    <alternativeName>
        <fullName evidence="10">General secretion pathway protein H</fullName>
    </alternativeName>
</protein>
<proteinExistence type="inferred from homology"/>
<evidence type="ECO:0000313" key="13">
    <source>
        <dbReference type="EMBL" id="KTD76931.1"/>
    </source>
</evidence>
<dbReference type="AlphaFoldDB" id="A0A0W1A7A7"/>
<dbReference type="PATRIC" id="fig|45076.6.peg.2362"/>
<dbReference type="InterPro" id="IPR045584">
    <property type="entry name" value="Pilin-like"/>
</dbReference>
<evidence type="ECO:0000256" key="9">
    <source>
        <dbReference type="ARBA" id="ARBA00025772"/>
    </source>
</evidence>
<evidence type="ECO:0000256" key="6">
    <source>
        <dbReference type="ARBA" id="ARBA00022692"/>
    </source>
</evidence>
<evidence type="ECO:0000256" key="10">
    <source>
        <dbReference type="ARBA" id="ARBA00030775"/>
    </source>
</evidence>
<evidence type="ECO:0000256" key="11">
    <source>
        <dbReference type="SAM" id="Phobius"/>
    </source>
</evidence>
<evidence type="ECO:0000256" key="8">
    <source>
        <dbReference type="ARBA" id="ARBA00023136"/>
    </source>
</evidence>
<feature type="domain" description="General secretion pathway GspH" evidence="12">
    <location>
        <begin position="42"/>
        <end position="150"/>
    </location>
</feature>
<evidence type="ECO:0000256" key="2">
    <source>
        <dbReference type="ARBA" id="ARBA00021549"/>
    </source>
</evidence>